<feature type="compositionally biased region" description="Polar residues" evidence="1">
    <location>
        <begin position="34"/>
        <end position="56"/>
    </location>
</feature>
<reference evidence="2 3" key="1">
    <citation type="submission" date="2017-11" db="EMBL/GenBank/DDBJ databases">
        <title>De novo assembly and phasing of dikaryotic genomes from two isolates of Puccinia coronata f. sp. avenae, the causal agent of oat crown rust.</title>
        <authorList>
            <person name="Miller M.E."/>
            <person name="Zhang Y."/>
            <person name="Omidvar V."/>
            <person name="Sperschneider J."/>
            <person name="Schwessinger B."/>
            <person name="Raley C."/>
            <person name="Palmer J.M."/>
            <person name="Garnica D."/>
            <person name="Upadhyaya N."/>
            <person name="Rathjen J."/>
            <person name="Taylor J.M."/>
            <person name="Park R.F."/>
            <person name="Dodds P.N."/>
            <person name="Hirsch C.D."/>
            <person name="Kianian S.F."/>
            <person name="Figueroa M."/>
        </authorList>
    </citation>
    <scope>NUCLEOTIDE SEQUENCE [LARGE SCALE GENOMIC DNA]</scope>
    <source>
        <strain evidence="2">12SD80</strain>
    </source>
</reference>
<name>A0A2N5UZZ6_9BASI</name>
<evidence type="ECO:0000256" key="1">
    <source>
        <dbReference type="SAM" id="MobiDB-lite"/>
    </source>
</evidence>
<feature type="region of interest" description="Disordered" evidence="1">
    <location>
        <begin position="1"/>
        <end position="97"/>
    </location>
</feature>
<feature type="compositionally biased region" description="Polar residues" evidence="1">
    <location>
        <begin position="1"/>
        <end position="20"/>
    </location>
</feature>
<comment type="caution">
    <text evidence="2">The sequence shown here is derived from an EMBL/GenBank/DDBJ whole genome shotgun (WGS) entry which is preliminary data.</text>
</comment>
<evidence type="ECO:0000313" key="2">
    <source>
        <dbReference type="EMBL" id="PLW43267.1"/>
    </source>
</evidence>
<sequence length="97" mass="10229">MTSKDLCQRSTSPARTAQSTVRDKEGHRPDTKASTEGQSFAASPSRQARVPTSPSYTRGAACSGATLPMSQCSSSSPKDFSPIAPAQRSHFIQGIVT</sequence>
<dbReference type="AlphaFoldDB" id="A0A2N5UZZ6"/>
<protein>
    <submittedName>
        <fullName evidence="2">Uncharacterized protein</fullName>
    </submittedName>
</protein>
<dbReference type="Proteomes" id="UP000235392">
    <property type="component" value="Unassembled WGS sequence"/>
</dbReference>
<dbReference type="EMBL" id="PGCI01000070">
    <property type="protein sequence ID" value="PLW43267.1"/>
    <property type="molecule type" value="Genomic_DNA"/>
</dbReference>
<evidence type="ECO:0000313" key="3">
    <source>
        <dbReference type="Proteomes" id="UP000235392"/>
    </source>
</evidence>
<gene>
    <name evidence="2" type="ORF">PCASD_07031</name>
</gene>
<organism evidence="2 3">
    <name type="scientific">Puccinia coronata f. sp. avenae</name>
    <dbReference type="NCBI Taxonomy" id="200324"/>
    <lineage>
        <taxon>Eukaryota</taxon>
        <taxon>Fungi</taxon>
        <taxon>Dikarya</taxon>
        <taxon>Basidiomycota</taxon>
        <taxon>Pucciniomycotina</taxon>
        <taxon>Pucciniomycetes</taxon>
        <taxon>Pucciniales</taxon>
        <taxon>Pucciniaceae</taxon>
        <taxon>Puccinia</taxon>
    </lineage>
</organism>
<accession>A0A2N5UZZ6</accession>
<feature type="compositionally biased region" description="Polar residues" evidence="1">
    <location>
        <begin position="68"/>
        <end position="78"/>
    </location>
</feature>
<proteinExistence type="predicted"/>
<feature type="compositionally biased region" description="Basic and acidic residues" evidence="1">
    <location>
        <begin position="21"/>
        <end position="33"/>
    </location>
</feature>